<dbReference type="GO" id="GO:0006269">
    <property type="term" value="P:DNA replication, synthesis of primer"/>
    <property type="evidence" value="ECO:0007669"/>
    <property type="project" value="TreeGrafter"/>
</dbReference>
<evidence type="ECO:0000259" key="2">
    <source>
        <dbReference type="SMART" id="SM00493"/>
    </source>
</evidence>
<dbReference type="RefSeq" id="WP_130491643.1">
    <property type="nucleotide sequence ID" value="NZ_SGXD01000001.1"/>
</dbReference>
<comment type="caution">
    <text evidence="3">The sequence shown here is derived from an EMBL/GenBank/DDBJ whole genome shotgun (WGS) entry which is preliminary data.</text>
</comment>
<dbReference type="OrthoDB" id="9803773at2"/>
<dbReference type="AlphaFoldDB" id="A0A4Q7NWD2"/>
<sequence length="764" mass="79649">MAPARSAGRKAGGARDEARDKARDEARAAKLAELHGKLAEQVRSLSTGEDWKRWLQTAAVFPTYSFNNQLLIAMQRPDARAVAGYGAWQKLGRQVTYGERGIAVLAPIIRRAKANTADSDTPTGTSSPASAGSAEAGDGGEQRRGGRVVGFRQAYVWDVSQTTGEPLPEAPRPQLLQGQAPPGLWNALASLAEEQGFTVRRGETAPANGYTDFGSREVVVRPDVDDAQAVKTLAHELGHVLLHGPGGHGGEHGEPGRGHGRPEQEVEAESVAYLVAAAHGLDTDGYTFAYVAGWAAGRDAADPEQVVRGTAQRVLSAAGTVLAATQPDQAQVVGDELAEHVAASTAAADDLLARAEGVRDSLADAPAAPRPAARGTAVGQGQEPATPSATLSAMHAEAQAFYVERLARELAKHEAGGRSAAATALIERGLPASTTAAYGVGYAPATWTALTDHLRAKGYTDRQILDSGLGLRTSRDTVVDRFRNRMMFPVHAVAGANGTNGINGPQRELTNDLSDGTGVVIAFIGRSLDADAGEEGAAPKYLNSPETALYRKGEHLYGLGAPAVAAALDRGAVPVVVEGPWDAMAVSAADPDRFAGVAAAGTALTAAHVAQLAARVPLAERGVIVAMDEDTAGRQAAAATYPLLRATGAWPTYAPGLPGADPSKLSAEYGSDVLRASLSLAETHPLIERVIEQRLHGRDLSTAEDTVRAASYVAAALTDAPPARAAEVIARVSTFHGLRPEAVHTAYRAALEEHEEKRSRGGAR</sequence>
<dbReference type="Pfam" id="PF08401">
    <property type="entry name" value="ArdcN"/>
    <property type="match status" value="1"/>
</dbReference>
<dbReference type="SMART" id="SM00493">
    <property type="entry name" value="TOPRIM"/>
    <property type="match status" value="1"/>
</dbReference>
<protein>
    <submittedName>
        <fullName evidence="3">DNA primase-like protein</fullName>
    </submittedName>
</protein>
<dbReference type="Proteomes" id="UP000293638">
    <property type="component" value="Unassembled WGS sequence"/>
</dbReference>
<keyword evidence="4" id="KW-1185">Reference proteome</keyword>
<feature type="region of interest" description="Disordered" evidence="1">
    <location>
        <begin position="362"/>
        <end position="388"/>
    </location>
</feature>
<dbReference type="PANTHER" id="PTHR30313:SF2">
    <property type="entry name" value="DNA PRIMASE"/>
    <property type="match status" value="1"/>
</dbReference>
<dbReference type="EMBL" id="SGXD01000001">
    <property type="protein sequence ID" value="RZS91591.1"/>
    <property type="molecule type" value="Genomic_DNA"/>
</dbReference>
<gene>
    <name evidence="3" type="ORF">EV189_0838</name>
</gene>
<accession>A0A4Q7NWD2</accession>
<organism evidence="3 4">
    <name type="scientific">Motilibacter rhizosphaerae</name>
    <dbReference type="NCBI Taxonomy" id="598652"/>
    <lineage>
        <taxon>Bacteria</taxon>
        <taxon>Bacillati</taxon>
        <taxon>Actinomycetota</taxon>
        <taxon>Actinomycetes</taxon>
        <taxon>Motilibacterales</taxon>
        <taxon>Motilibacteraceae</taxon>
        <taxon>Motilibacter</taxon>
    </lineage>
</organism>
<dbReference type="Pfam" id="PF08275">
    <property type="entry name" value="DNAG_N"/>
    <property type="match status" value="2"/>
</dbReference>
<dbReference type="Gene3D" id="1.10.10.2910">
    <property type="match status" value="1"/>
</dbReference>
<name>A0A4Q7NWD2_9ACTN</name>
<evidence type="ECO:0000313" key="4">
    <source>
        <dbReference type="Proteomes" id="UP000293638"/>
    </source>
</evidence>
<dbReference type="SUPFAM" id="SSF56731">
    <property type="entry name" value="DNA primase core"/>
    <property type="match status" value="1"/>
</dbReference>
<evidence type="ECO:0000313" key="3">
    <source>
        <dbReference type="EMBL" id="RZS91591.1"/>
    </source>
</evidence>
<dbReference type="InterPro" id="IPR013264">
    <property type="entry name" value="DNAG_N"/>
</dbReference>
<feature type="compositionally biased region" description="Basic and acidic residues" evidence="1">
    <location>
        <begin position="13"/>
        <end position="26"/>
    </location>
</feature>
<evidence type="ECO:0000256" key="1">
    <source>
        <dbReference type="SAM" id="MobiDB-lite"/>
    </source>
</evidence>
<feature type="compositionally biased region" description="Low complexity" evidence="1">
    <location>
        <begin position="116"/>
        <end position="136"/>
    </location>
</feature>
<feature type="region of interest" description="Disordered" evidence="1">
    <location>
        <begin position="114"/>
        <end position="145"/>
    </location>
</feature>
<dbReference type="InterPro" id="IPR006171">
    <property type="entry name" value="TOPRIM_dom"/>
</dbReference>
<feature type="domain" description="Toprim" evidence="2">
    <location>
        <begin position="572"/>
        <end position="649"/>
    </location>
</feature>
<dbReference type="GO" id="GO:0003697">
    <property type="term" value="F:single-stranded DNA binding"/>
    <property type="evidence" value="ECO:0007669"/>
    <property type="project" value="InterPro"/>
</dbReference>
<feature type="region of interest" description="Disordered" evidence="1">
    <location>
        <begin position="1"/>
        <end position="26"/>
    </location>
</feature>
<dbReference type="InterPro" id="IPR037068">
    <property type="entry name" value="DNA_primase_core_N_sf"/>
</dbReference>
<dbReference type="Gene3D" id="3.90.980.10">
    <property type="entry name" value="DNA primase, catalytic core, N-terminal domain"/>
    <property type="match status" value="1"/>
</dbReference>
<dbReference type="InterPro" id="IPR013610">
    <property type="entry name" value="ArdC_N"/>
</dbReference>
<dbReference type="Pfam" id="PF13155">
    <property type="entry name" value="Toprim_2"/>
    <property type="match status" value="1"/>
</dbReference>
<dbReference type="PANTHER" id="PTHR30313">
    <property type="entry name" value="DNA PRIMASE"/>
    <property type="match status" value="1"/>
</dbReference>
<reference evidence="3 4" key="1">
    <citation type="submission" date="2019-02" db="EMBL/GenBank/DDBJ databases">
        <title>Genomic Encyclopedia of Type Strains, Phase IV (KMG-IV): sequencing the most valuable type-strain genomes for metagenomic binning, comparative biology and taxonomic classification.</title>
        <authorList>
            <person name="Goeker M."/>
        </authorList>
    </citation>
    <scope>NUCLEOTIDE SEQUENCE [LARGE SCALE GENOMIC DNA]</scope>
    <source>
        <strain evidence="3 4">DSM 45622</strain>
    </source>
</reference>
<dbReference type="GO" id="GO:0005737">
    <property type="term" value="C:cytoplasm"/>
    <property type="evidence" value="ECO:0007669"/>
    <property type="project" value="TreeGrafter"/>
</dbReference>
<dbReference type="Gene3D" id="3.40.1360.10">
    <property type="match status" value="1"/>
</dbReference>
<dbReference type="InterPro" id="IPR050219">
    <property type="entry name" value="DnaG_primase"/>
</dbReference>
<feature type="compositionally biased region" description="Low complexity" evidence="1">
    <location>
        <begin position="363"/>
        <end position="374"/>
    </location>
</feature>
<proteinExistence type="predicted"/>